<dbReference type="EMBL" id="LT608328">
    <property type="protein sequence ID" value="SCM57927.1"/>
    <property type="molecule type" value="Genomic_DNA"/>
</dbReference>
<name>A0A1G4G7C3_9BACT</name>
<dbReference type="InterPro" id="IPR024278">
    <property type="entry name" value="DUF3823_N"/>
</dbReference>
<accession>A0A1G4G7C3</accession>
<gene>
    <name evidence="3" type="ORF">ING2E5A_1576</name>
</gene>
<evidence type="ECO:0000313" key="4">
    <source>
        <dbReference type="Proteomes" id="UP000178485"/>
    </source>
</evidence>
<sequence length="210" mass="23074">MMFTACGLDNYDAPQSELHGRITYNGQTLGLRGTGEAVQLQLYQDGYELRDHIPVYVGQDGTFSAKLFDGEYKLVTRNQNGPWVNSRDTTVIKVNGTTTVDIQVTPYFTISDANITLNGSQLNGTFTVNQIVETANIDYVMLLVSKTHFVDDVSYIAREDFRDVGTGALNLSMNLSGNQQVASAKALFGRVGVRTVGADQAIYSDVVRLR</sequence>
<feature type="domain" description="DUF3823" evidence="2">
    <location>
        <begin position="108"/>
        <end position="208"/>
    </location>
</feature>
<keyword evidence="4" id="KW-1185">Reference proteome</keyword>
<protein>
    <recommendedName>
        <fullName evidence="5">DUF3823 domain-containing protein</fullName>
    </recommendedName>
</protein>
<evidence type="ECO:0008006" key="5">
    <source>
        <dbReference type="Google" id="ProtNLM"/>
    </source>
</evidence>
<dbReference type="Pfam" id="PF12866">
    <property type="entry name" value="DUF3823"/>
    <property type="match status" value="1"/>
</dbReference>
<dbReference type="InterPro" id="IPR041186">
    <property type="entry name" value="DUF3823_C"/>
</dbReference>
<organism evidence="3 4">
    <name type="scientific">Petrimonas mucosa</name>
    <dbReference type="NCBI Taxonomy" id="1642646"/>
    <lineage>
        <taxon>Bacteria</taxon>
        <taxon>Pseudomonadati</taxon>
        <taxon>Bacteroidota</taxon>
        <taxon>Bacteroidia</taxon>
        <taxon>Bacteroidales</taxon>
        <taxon>Dysgonomonadaceae</taxon>
        <taxon>Petrimonas</taxon>
    </lineage>
</organism>
<dbReference type="Gene3D" id="2.60.40.2060">
    <property type="match status" value="1"/>
</dbReference>
<evidence type="ECO:0000313" key="3">
    <source>
        <dbReference type="EMBL" id="SCM57927.1"/>
    </source>
</evidence>
<feature type="domain" description="DUF3823" evidence="1">
    <location>
        <begin position="16"/>
        <end position="105"/>
    </location>
</feature>
<proteinExistence type="predicted"/>
<dbReference type="STRING" id="1642646.ING2E5A_1576"/>
<dbReference type="Gene3D" id="2.60.40.1120">
    <property type="entry name" value="Carboxypeptidase-like, regulatory domain"/>
    <property type="match status" value="1"/>
</dbReference>
<evidence type="ECO:0000259" key="2">
    <source>
        <dbReference type="Pfam" id="PF18003"/>
    </source>
</evidence>
<reference evidence="3 4" key="1">
    <citation type="submission" date="2016-08" db="EMBL/GenBank/DDBJ databases">
        <authorList>
            <person name="Seilhamer J.J."/>
        </authorList>
    </citation>
    <scope>NUCLEOTIDE SEQUENCE [LARGE SCALE GENOMIC DNA]</scope>
    <source>
        <strain evidence="3">ING2-E5A</strain>
    </source>
</reference>
<dbReference type="Pfam" id="PF18003">
    <property type="entry name" value="DUF3823_C"/>
    <property type="match status" value="1"/>
</dbReference>
<dbReference type="KEGG" id="pmuc:ING2E5A_1576"/>
<evidence type="ECO:0000259" key="1">
    <source>
        <dbReference type="Pfam" id="PF12866"/>
    </source>
</evidence>
<dbReference type="AlphaFoldDB" id="A0A1G4G7C3"/>
<dbReference type="Proteomes" id="UP000178485">
    <property type="component" value="Chromosome i"/>
</dbReference>